<proteinExistence type="inferred from homology"/>
<keyword evidence="8" id="KW-0934">Plastid</keyword>
<dbReference type="EMBL" id="MN056173">
    <property type="protein sequence ID" value="QEG77734.1"/>
    <property type="molecule type" value="Genomic_DNA"/>
</dbReference>
<evidence type="ECO:0000256" key="2">
    <source>
        <dbReference type="ARBA" id="ARBA00022692"/>
    </source>
</evidence>
<accession>A0A5B9RGV3</accession>
<keyword evidence="3 7" id="KW-0603">Photosystem I</keyword>
<dbReference type="HAMAP" id="MF_00828">
    <property type="entry name" value="PSI_PsaM"/>
    <property type="match status" value="1"/>
</dbReference>
<geneLocation type="chloroplast" evidence="8"/>
<evidence type="ECO:0000256" key="5">
    <source>
        <dbReference type="ARBA" id="ARBA00023078"/>
    </source>
</evidence>
<evidence type="ECO:0000313" key="8">
    <source>
        <dbReference type="EMBL" id="QEG77734.1"/>
    </source>
</evidence>
<dbReference type="RefSeq" id="YP_009692036.1">
    <property type="nucleotide sequence ID" value="NC_044704.1"/>
</dbReference>
<feature type="transmembrane region" description="Helical" evidence="7">
    <location>
        <begin position="6"/>
        <end position="25"/>
    </location>
</feature>
<dbReference type="InterPro" id="IPR010010">
    <property type="entry name" value="PSI_PsaM"/>
</dbReference>
<dbReference type="GO" id="GO:0015979">
    <property type="term" value="P:photosynthesis"/>
    <property type="evidence" value="ECO:0007669"/>
    <property type="project" value="UniProtKB-UniRule"/>
</dbReference>
<comment type="similarity">
    <text evidence="7">Belongs to the PsaM family.</text>
</comment>
<keyword evidence="4 7" id="KW-1133">Transmembrane helix</keyword>
<dbReference type="GO" id="GO:0009522">
    <property type="term" value="C:photosystem I"/>
    <property type="evidence" value="ECO:0007669"/>
    <property type="project" value="UniProtKB-KW"/>
</dbReference>
<evidence type="ECO:0000256" key="6">
    <source>
        <dbReference type="ARBA" id="ARBA00023136"/>
    </source>
</evidence>
<dbReference type="GO" id="GO:0009535">
    <property type="term" value="C:chloroplast thylakoid membrane"/>
    <property type="evidence" value="ECO:0007669"/>
    <property type="project" value="UniProtKB-SubCell"/>
</dbReference>
<reference evidence="8" key="1">
    <citation type="journal article" date="2019" name="J. Phycol.">
        <title>A new marine prasinophyte genus alternates between a flagellate and a dominant benthic stage with microrhizoids for adhesion.</title>
        <authorList>
            <person name="Wetherbee R."/>
            <person name="Marcelino V.R."/>
            <person name="Costa J.F."/>
            <person name="Grant B."/>
            <person name="Crawford S."/>
            <person name="Waller R.F."/>
            <person name="Andersen R.A."/>
            <person name="Berry D."/>
            <person name="McFadden G.I."/>
            <person name="Verbruggen H."/>
        </authorList>
    </citation>
    <scope>NUCLEOTIDE SEQUENCE</scope>
</reference>
<dbReference type="SUPFAM" id="SSF81548">
    <property type="entry name" value="Subunit XII of photosystem I reaction centre, PsaM"/>
    <property type="match status" value="1"/>
</dbReference>
<dbReference type="InterPro" id="IPR037279">
    <property type="entry name" value="PSI_PsaM_sf"/>
</dbReference>
<protein>
    <recommendedName>
        <fullName evidence="7">Photosystem I reaction center subunit XII</fullName>
    </recommendedName>
    <alternativeName>
        <fullName evidence="7">PSI-M</fullName>
    </alternativeName>
</protein>
<gene>
    <name evidence="7 8" type="primary">psaM</name>
</gene>
<evidence type="ECO:0000256" key="7">
    <source>
        <dbReference type="HAMAP-Rule" id="MF_00828"/>
    </source>
</evidence>
<evidence type="ECO:0000256" key="4">
    <source>
        <dbReference type="ARBA" id="ARBA00022989"/>
    </source>
</evidence>
<keyword evidence="1 7" id="KW-0602">Photosynthesis</keyword>
<organism evidence="8">
    <name type="scientific">Microrhizoidea pickettheapsiorum</name>
    <dbReference type="NCBI Taxonomy" id="2604950"/>
    <lineage>
        <taxon>Eukaryota</taxon>
        <taxon>Viridiplantae</taxon>
        <taxon>Chlorophyta</taxon>
        <taxon>Mamiellophyceae</taxon>
        <taxon>Dolichomastigales</taxon>
        <taxon>Dolichomastigales incertae sedis</taxon>
        <taxon>Microrhizoidea</taxon>
    </lineage>
</organism>
<evidence type="ECO:0000256" key="3">
    <source>
        <dbReference type="ARBA" id="ARBA00022836"/>
    </source>
</evidence>
<keyword evidence="2 7" id="KW-0812">Transmembrane</keyword>
<keyword evidence="5 7" id="KW-0793">Thylakoid</keyword>
<dbReference type="Pfam" id="PF07465">
    <property type="entry name" value="PsaM"/>
    <property type="match status" value="1"/>
</dbReference>
<dbReference type="AlphaFoldDB" id="A0A5B9RGV3"/>
<name>A0A5B9RGV3_9CHLO</name>
<keyword evidence="8" id="KW-0150">Chloroplast</keyword>
<evidence type="ECO:0000256" key="1">
    <source>
        <dbReference type="ARBA" id="ARBA00022531"/>
    </source>
</evidence>
<sequence length="30" mass="3343">MVDSQIFVALFIALITSFLALRLGAELYKV</sequence>
<comment type="subcellular location">
    <subcellularLocation>
        <location evidence="7">Plastid</location>
        <location evidence="7">Chloroplast thylakoid membrane</location>
        <topology evidence="7">Single-pass membrane protein</topology>
    </subcellularLocation>
</comment>
<keyword evidence="6 7" id="KW-0472">Membrane</keyword>
<dbReference type="NCBIfam" id="TIGR03053">
    <property type="entry name" value="PS_I_psaM"/>
    <property type="match status" value="1"/>
</dbReference>
<dbReference type="GeneID" id="41796935"/>